<comment type="catalytic activity">
    <reaction evidence="1">
        <text>Digestion of native collagen in the triple helical region at Xaa-|-Gly bonds. With synthetic peptides, a preference is shown for Gly at P3 and P1', Pro and Ala at P2 and P2', and hydroxyproline, Ala or Arg at P3'.</text>
        <dbReference type="EC" id="3.4.24.3"/>
    </reaction>
</comment>
<gene>
    <name evidence="16" type="ORF">ITI46_06500</name>
</gene>
<keyword evidence="12" id="KW-0865">Zymogen</keyword>
<keyword evidence="5" id="KW-0964">Secreted</keyword>
<dbReference type="Pfam" id="PF01752">
    <property type="entry name" value="Peptidase_M9"/>
    <property type="match status" value="1"/>
</dbReference>
<evidence type="ECO:0000256" key="1">
    <source>
        <dbReference type="ARBA" id="ARBA00000424"/>
    </source>
</evidence>
<proteinExistence type="predicted"/>
<comment type="cofactor">
    <cofactor evidence="2">
        <name>Zn(2+)</name>
        <dbReference type="ChEBI" id="CHEBI:29105"/>
    </cofactor>
</comment>
<evidence type="ECO:0000256" key="4">
    <source>
        <dbReference type="ARBA" id="ARBA00012653"/>
    </source>
</evidence>
<evidence type="ECO:0000256" key="7">
    <source>
        <dbReference type="ARBA" id="ARBA00022723"/>
    </source>
</evidence>
<feature type="chain" id="PRO_5046936761" description="microbial collagenase" evidence="14">
    <location>
        <begin position="32"/>
        <end position="659"/>
    </location>
</feature>
<evidence type="ECO:0000313" key="17">
    <source>
        <dbReference type="Proteomes" id="UP001519064"/>
    </source>
</evidence>
<keyword evidence="10" id="KW-0862">Zinc</keyword>
<evidence type="ECO:0000256" key="3">
    <source>
        <dbReference type="ARBA" id="ARBA00004613"/>
    </source>
</evidence>
<evidence type="ECO:0000256" key="6">
    <source>
        <dbReference type="ARBA" id="ARBA00022670"/>
    </source>
</evidence>
<dbReference type="Gene3D" id="1.10.390.20">
    <property type="match status" value="1"/>
</dbReference>
<protein>
    <recommendedName>
        <fullName evidence="4">microbial collagenase</fullName>
        <ecNumber evidence="4">3.4.24.3</ecNumber>
    </recommendedName>
</protein>
<keyword evidence="17" id="KW-1185">Reference proteome</keyword>
<sequence>MSRNDRRSSLRARLTRAACAGVLTVSLGAGAGQFGDVGTARAASPSAAHAVPEGTAHAASREQGQGPRPSAAAAEAEHVRSKRLKAKDRPPLSASQDALRQDYDTPAVPAAQRPSAAGCSPGDFAQTGDALVKEITSATTECINTLFGLTGQDAHGAFREEQMITVAEALRDGSAGYPGDGSTGMPQIVLFLRAGYYVHWNHEPDVGEYGPELKSAIRGGLDAFFGSEHSRDVTDANGETLSEAVTLIDSAEENARYLGIVKRMLEGYDNSYDDKQRMLSAVNNVYTVLWRGHQMPDFVKAVEGDPSVLDTLHTFAKEHLDLLGGEQSYLTSNAGRELGRFVQHTALTEKARPLMKDLLGVSGMTGETAPLWVGVAEMADEYDKDNCAYYDVCDLQQRLKDAVLTDKESCSDSISMAAQQMDAGNFAAACKSLNGQDAFFHEVAKDEGPVKDDKNTRIEVVVFDSRTDYQTYAGAIYGIDTNNGGMYLEGDPSAEGNLPRFVAYEADWLRPDFQIWNLNHEYTHYLDGRFDMYGDFEAGVSTPTVWWIEGFAEYVSYSYRKLPYDDAIEEAGKKTYPLSTLFDTTYENTDTNRTYRWGYLAVRYMLEKHPGDVDTVLASYRAGDWDAARSYLKETIGSRYDQDWYAWLDACASGACKAG</sequence>
<dbReference type="PANTHER" id="PTHR13062">
    <property type="entry name" value="COLLAGENASE"/>
    <property type="match status" value="1"/>
</dbReference>
<feature type="domain" description="Peptidase M9 collagenase N-terminal" evidence="15">
    <location>
        <begin position="119"/>
        <end position="299"/>
    </location>
</feature>
<evidence type="ECO:0000256" key="2">
    <source>
        <dbReference type="ARBA" id="ARBA00001947"/>
    </source>
</evidence>
<dbReference type="PANTHER" id="PTHR13062:SF9">
    <property type="entry name" value="MICROBIAL COLLAGENASE"/>
    <property type="match status" value="1"/>
</dbReference>
<keyword evidence="9" id="KW-0378">Hydrolase</keyword>
<keyword evidence="11" id="KW-0482">Metalloprotease</keyword>
<dbReference type="Proteomes" id="UP001519064">
    <property type="component" value="Unassembled WGS sequence"/>
</dbReference>
<evidence type="ECO:0000256" key="9">
    <source>
        <dbReference type="ARBA" id="ARBA00022801"/>
    </source>
</evidence>
<evidence type="ECO:0000256" key="5">
    <source>
        <dbReference type="ARBA" id="ARBA00022525"/>
    </source>
</evidence>
<evidence type="ECO:0000256" key="8">
    <source>
        <dbReference type="ARBA" id="ARBA00022729"/>
    </source>
</evidence>
<dbReference type="PRINTS" id="PR00931">
    <property type="entry name" value="MICOLLPTASE"/>
</dbReference>
<dbReference type="Gene3D" id="3.40.30.160">
    <property type="entry name" value="Collagenase ColT, N-terminal domain"/>
    <property type="match status" value="1"/>
</dbReference>
<keyword evidence="6" id="KW-0645">Protease</keyword>
<comment type="subcellular location">
    <subcellularLocation>
        <location evidence="3">Secreted</location>
    </subcellularLocation>
</comment>
<keyword evidence="8 14" id="KW-0732">Signal</keyword>
<comment type="caution">
    <text evidence="16">The sequence shown here is derived from an EMBL/GenBank/DDBJ whole genome shotgun (WGS) entry which is preliminary data.</text>
</comment>
<dbReference type="EC" id="3.4.24.3" evidence="4"/>
<evidence type="ECO:0000256" key="11">
    <source>
        <dbReference type="ARBA" id="ARBA00023049"/>
    </source>
</evidence>
<feature type="region of interest" description="Disordered" evidence="13">
    <location>
        <begin position="45"/>
        <end position="101"/>
    </location>
</feature>
<evidence type="ECO:0000256" key="12">
    <source>
        <dbReference type="ARBA" id="ARBA00023145"/>
    </source>
</evidence>
<evidence type="ECO:0000259" key="15">
    <source>
        <dbReference type="Pfam" id="PF08453"/>
    </source>
</evidence>
<evidence type="ECO:0000313" key="16">
    <source>
        <dbReference type="EMBL" id="MBO8191343.1"/>
    </source>
</evidence>
<evidence type="ECO:0000256" key="13">
    <source>
        <dbReference type="SAM" id="MobiDB-lite"/>
    </source>
</evidence>
<dbReference type="Pfam" id="PF08453">
    <property type="entry name" value="Peptidase_M9_N"/>
    <property type="match status" value="1"/>
</dbReference>
<dbReference type="EMBL" id="JADKMA010000020">
    <property type="protein sequence ID" value="MBO8191343.1"/>
    <property type="molecule type" value="Genomic_DNA"/>
</dbReference>
<dbReference type="InterPro" id="IPR013661">
    <property type="entry name" value="Peptidase_M9_N_dom"/>
</dbReference>
<evidence type="ECO:0000256" key="10">
    <source>
        <dbReference type="ARBA" id="ARBA00022833"/>
    </source>
</evidence>
<feature type="signal peptide" evidence="14">
    <location>
        <begin position="1"/>
        <end position="31"/>
    </location>
</feature>
<accession>A0ABS3X7L4</accession>
<dbReference type="InterPro" id="IPR002169">
    <property type="entry name" value="Peptidase_M9A/M9B"/>
</dbReference>
<name>A0ABS3X7L4_9ACTN</name>
<reference evidence="16 17" key="1">
    <citation type="submission" date="2020-11" db="EMBL/GenBank/DDBJ databases">
        <title>Streptomyces spirodelae sp. nov., isolated from duckweed.</title>
        <authorList>
            <person name="Saimee Y."/>
            <person name="Duangmal K."/>
        </authorList>
    </citation>
    <scope>NUCLEOTIDE SEQUENCE [LARGE SCALE GENOMIC DNA]</scope>
    <source>
        <strain evidence="16 17">S16-07</strain>
    </source>
</reference>
<organism evidence="16 17">
    <name type="scientific">Streptomyces oryzae</name>
    <dbReference type="NCBI Taxonomy" id="1434886"/>
    <lineage>
        <taxon>Bacteria</taxon>
        <taxon>Bacillati</taxon>
        <taxon>Actinomycetota</taxon>
        <taxon>Actinomycetes</taxon>
        <taxon>Kitasatosporales</taxon>
        <taxon>Streptomycetaceae</taxon>
        <taxon>Streptomyces</taxon>
    </lineage>
</organism>
<keyword evidence="7" id="KW-0479">Metal-binding</keyword>
<evidence type="ECO:0000256" key="14">
    <source>
        <dbReference type="SAM" id="SignalP"/>
    </source>
</evidence>